<evidence type="ECO:0000259" key="1">
    <source>
        <dbReference type="Pfam" id="PF14417"/>
    </source>
</evidence>
<name>A0A6J7KFZ2_9ZZZZ</name>
<reference evidence="2" key="1">
    <citation type="submission" date="2020-05" db="EMBL/GenBank/DDBJ databases">
        <authorList>
            <person name="Chiriac C."/>
            <person name="Salcher M."/>
            <person name="Ghai R."/>
            <person name="Kavagutti S V."/>
        </authorList>
    </citation>
    <scope>NUCLEOTIDE SEQUENCE</scope>
</reference>
<proteinExistence type="predicted"/>
<evidence type="ECO:0000313" key="2">
    <source>
        <dbReference type="EMBL" id="CAB4954776.1"/>
    </source>
</evidence>
<sequence length="204" mass="22854">MPDPIQFGLPGVRLNAGDHICAFYRGSEGRDEVLLAYLRAGIDAGDHCVVVLDQVEPDELRAHFVTDLDAEVSCLDVLRSGDTYLRDGTFSKEAMIAFWDSATRESLSSGAYTFSRSCGEMSWALRELPGVEDLLDYECELNRFLPLYPQVIMCLYDLDLFDGRVVVDLLRTHPKLLLCGTLLDNPYYLEPDEYLAAKSQARSA</sequence>
<gene>
    <name evidence="2" type="ORF">UFOPK3773_01616</name>
</gene>
<dbReference type="Pfam" id="PF14417">
    <property type="entry name" value="MEDS"/>
    <property type="match status" value="1"/>
</dbReference>
<accession>A0A6J7KFZ2</accession>
<dbReference type="InterPro" id="IPR025847">
    <property type="entry name" value="MEDS_domain"/>
</dbReference>
<feature type="domain" description="MEDS" evidence="1">
    <location>
        <begin position="18"/>
        <end position="174"/>
    </location>
</feature>
<dbReference type="AlphaFoldDB" id="A0A6J7KFZ2"/>
<dbReference type="EMBL" id="CAFBNF010000205">
    <property type="protein sequence ID" value="CAB4954776.1"/>
    <property type="molecule type" value="Genomic_DNA"/>
</dbReference>
<organism evidence="2">
    <name type="scientific">freshwater metagenome</name>
    <dbReference type="NCBI Taxonomy" id="449393"/>
    <lineage>
        <taxon>unclassified sequences</taxon>
        <taxon>metagenomes</taxon>
        <taxon>ecological metagenomes</taxon>
    </lineage>
</organism>
<protein>
    <submittedName>
        <fullName evidence="2">Unannotated protein</fullName>
    </submittedName>
</protein>